<name>A0A833Z3W9_9CHIR</name>
<organism evidence="1 2">
    <name type="scientific">Phyllostomus discolor</name>
    <name type="common">pale spear-nosed bat</name>
    <dbReference type="NCBI Taxonomy" id="89673"/>
    <lineage>
        <taxon>Eukaryota</taxon>
        <taxon>Metazoa</taxon>
        <taxon>Chordata</taxon>
        <taxon>Craniata</taxon>
        <taxon>Vertebrata</taxon>
        <taxon>Euteleostomi</taxon>
        <taxon>Mammalia</taxon>
        <taxon>Eutheria</taxon>
        <taxon>Laurasiatheria</taxon>
        <taxon>Chiroptera</taxon>
        <taxon>Yangochiroptera</taxon>
        <taxon>Phyllostomidae</taxon>
        <taxon>Phyllostominae</taxon>
        <taxon>Phyllostomus</taxon>
    </lineage>
</organism>
<dbReference type="Proteomes" id="UP000664940">
    <property type="component" value="Unassembled WGS sequence"/>
</dbReference>
<accession>A0A833Z3W9</accession>
<proteinExistence type="predicted"/>
<reference evidence="1 2" key="1">
    <citation type="journal article" date="2020" name="Nature">
        <title>Six reference-quality genomes reveal evolution of bat adaptations.</title>
        <authorList>
            <person name="Jebb D."/>
            <person name="Huang Z."/>
            <person name="Pippel M."/>
            <person name="Hughes G.M."/>
            <person name="Lavrichenko K."/>
            <person name="Devanna P."/>
            <person name="Winkler S."/>
            <person name="Jermiin L.S."/>
            <person name="Skirmuntt E.C."/>
            <person name="Katzourakis A."/>
            <person name="Burkitt-Gray L."/>
            <person name="Ray D.A."/>
            <person name="Sullivan K.A.M."/>
            <person name="Roscito J.G."/>
            <person name="Kirilenko B.M."/>
            <person name="Davalos L.M."/>
            <person name="Corthals A.P."/>
            <person name="Power M.L."/>
            <person name="Jones G."/>
            <person name="Ransome R.D."/>
            <person name="Dechmann D.K.N."/>
            <person name="Locatelli A.G."/>
            <person name="Puechmaille S.J."/>
            <person name="Fedrigo O."/>
            <person name="Jarvis E.D."/>
            <person name="Hiller M."/>
            <person name="Vernes S.C."/>
            <person name="Myers E.W."/>
            <person name="Teeling E.C."/>
        </authorList>
    </citation>
    <scope>NUCLEOTIDE SEQUENCE [LARGE SCALE GENOMIC DNA]</scope>
    <source>
        <strain evidence="1">Bat1K_MPI-CBG_1</strain>
    </source>
</reference>
<gene>
    <name evidence="1" type="ORF">HJG60_008687</name>
</gene>
<dbReference type="EMBL" id="JABVXQ010000012">
    <property type="protein sequence ID" value="KAF6084425.1"/>
    <property type="molecule type" value="Genomic_DNA"/>
</dbReference>
<evidence type="ECO:0000313" key="2">
    <source>
        <dbReference type="Proteomes" id="UP000664940"/>
    </source>
</evidence>
<comment type="caution">
    <text evidence="1">The sequence shown here is derived from an EMBL/GenBank/DDBJ whole genome shotgun (WGS) entry which is preliminary data.</text>
</comment>
<dbReference type="AlphaFoldDB" id="A0A833Z3W9"/>
<protein>
    <submittedName>
        <fullName evidence="1">Uncharacterized protein</fullName>
    </submittedName>
</protein>
<sequence length="222" mass="23340">MARFGWCRLGRSVTEGQCVPMCLLAGWVTARRPTTGEVDPDGGSKEASATSPSCEAAFILGGRLGSRGRHHSPGFPPAVSASRDTPWPTCPGAHFRVHQLCSVLVTDGVRNGFSDLPLVTDGVGSVFSSLHCFSSPRVGRDAPSPVPRDSLVTSFLHRRWGVAGGIPPGWVRHHLGASLPYGASRASRSHGVSCQGLLSAQPPRPSLRGVRPGFLFPSVGAT</sequence>
<evidence type="ECO:0000313" key="1">
    <source>
        <dbReference type="EMBL" id="KAF6084425.1"/>
    </source>
</evidence>